<comment type="caution">
    <text evidence="2">The sequence shown here is derived from an EMBL/GenBank/DDBJ whole genome shotgun (WGS) entry which is preliminary data.</text>
</comment>
<reference evidence="2" key="1">
    <citation type="submission" date="2020-09" db="EMBL/GenBank/DDBJ databases">
        <title>De no assembly of potato wild relative species, Solanum commersonii.</title>
        <authorList>
            <person name="Cho K."/>
        </authorList>
    </citation>
    <scope>NUCLEOTIDE SEQUENCE</scope>
    <source>
        <strain evidence="2">LZ3.2</strain>
        <tissue evidence="2">Leaf</tissue>
    </source>
</reference>
<dbReference type="EMBL" id="JACXVP010000108">
    <property type="protein sequence ID" value="KAG5568488.1"/>
    <property type="molecule type" value="Genomic_DNA"/>
</dbReference>
<evidence type="ECO:0000256" key="1">
    <source>
        <dbReference type="SAM" id="MobiDB-lite"/>
    </source>
</evidence>
<evidence type="ECO:0000313" key="3">
    <source>
        <dbReference type="Proteomes" id="UP000824120"/>
    </source>
</evidence>
<proteinExistence type="predicted"/>
<dbReference type="OrthoDB" id="1324410at2759"/>
<gene>
    <name evidence="2" type="ORF">H5410_064496</name>
</gene>
<name>A0A9J5VZ96_SOLCO</name>
<organism evidence="2 3">
    <name type="scientific">Solanum commersonii</name>
    <name type="common">Commerson's wild potato</name>
    <name type="synonym">Commerson's nightshade</name>
    <dbReference type="NCBI Taxonomy" id="4109"/>
    <lineage>
        <taxon>Eukaryota</taxon>
        <taxon>Viridiplantae</taxon>
        <taxon>Streptophyta</taxon>
        <taxon>Embryophyta</taxon>
        <taxon>Tracheophyta</taxon>
        <taxon>Spermatophyta</taxon>
        <taxon>Magnoliopsida</taxon>
        <taxon>eudicotyledons</taxon>
        <taxon>Gunneridae</taxon>
        <taxon>Pentapetalae</taxon>
        <taxon>asterids</taxon>
        <taxon>lamiids</taxon>
        <taxon>Solanales</taxon>
        <taxon>Solanaceae</taxon>
        <taxon>Solanoideae</taxon>
        <taxon>Solaneae</taxon>
        <taxon>Solanum</taxon>
    </lineage>
</organism>
<evidence type="ECO:0000313" key="2">
    <source>
        <dbReference type="EMBL" id="KAG5568488.1"/>
    </source>
</evidence>
<keyword evidence="3" id="KW-1185">Reference proteome</keyword>
<sequence>MGNLGRVEITSISLIKTESKVNKANEEACKFQIPRSRAGFHTKPRYHTDGEIEASSWVKSHILELKKTYGVAFEGFREETHALLMKLDERKSVMERKGNSRGVNTSPQMNWQE</sequence>
<dbReference type="Proteomes" id="UP000824120">
    <property type="component" value="Unassembled WGS sequence"/>
</dbReference>
<accession>A0A9J5VZ96</accession>
<protein>
    <submittedName>
        <fullName evidence="2">Uncharacterized protein</fullName>
    </submittedName>
</protein>
<feature type="region of interest" description="Disordered" evidence="1">
    <location>
        <begin position="90"/>
        <end position="113"/>
    </location>
</feature>
<dbReference type="AlphaFoldDB" id="A0A9J5VZ96"/>
<feature type="compositionally biased region" description="Polar residues" evidence="1">
    <location>
        <begin position="101"/>
        <end position="113"/>
    </location>
</feature>